<dbReference type="Gene3D" id="3.30.450.90">
    <property type="match status" value="1"/>
</dbReference>
<protein>
    <recommendedName>
        <fullName evidence="4">Bacterial type II secretion system protein E domain-containing protein</fullName>
    </recommendedName>
</protein>
<proteinExistence type="inferred from homology"/>
<dbReference type="InterPro" id="IPR003593">
    <property type="entry name" value="AAA+_ATPase"/>
</dbReference>
<dbReference type="Gene3D" id="3.30.300.160">
    <property type="entry name" value="Type II secretion system, protein E, N-terminal domain"/>
    <property type="match status" value="1"/>
</dbReference>
<organism evidence="5 6">
    <name type="scientific">Candidatus Azambacteria bacterium RBG_16_47_10</name>
    <dbReference type="NCBI Taxonomy" id="1797292"/>
    <lineage>
        <taxon>Bacteria</taxon>
        <taxon>Candidatus Azamiibacteriota</taxon>
    </lineage>
</organism>
<dbReference type="GO" id="GO:0016887">
    <property type="term" value="F:ATP hydrolysis activity"/>
    <property type="evidence" value="ECO:0007669"/>
    <property type="project" value="TreeGrafter"/>
</dbReference>
<dbReference type="PANTHER" id="PTHR30258">
    <property type="entry name" value="TYPE II SECRETION SYSTEM PROTEIN GSPE-RELATED"/>
    <property type="match status" value="1"/>
</dbReference>
<dbReference type="InterPro" id="IPR027417">
    <property type="entry name" value="P-loop_NTPase"/>
</dbReference>
<sequence>MPLTLIDILLNDKKISIADADAFRNELRTKRITEEDSLLAKLPEDLVFEAKSKFYGVPLKDLEEDFIVPAEVLSQIPEDAAKMYKFIPLARVDDDTIEVGVVNPQDVKVLDALRFTLTSKNLNAKIFLITRRQFDMLFQQYSSLHGEVKEALQHLEEDIADIDAMAGSKTDIDELTANAPIARVVAVIFKHAFEGRASDIHIEPLDKNTRVRFRVDGILHSSLMLPKSIHSAIVSRIKILTNLKIDESRIPQDGRFRSRISGSIIDFRVSTFPTINGEKVVMRLLDPFAGIKSLEDLGFMGERLETIKHSLEMPYGMILVTGPTGSGKSTTLQSLLGTVNKEGVNLVSLEDPVEYNIEGVNQSPVRPELGYTYASGLRSILRQDPDIVMVGEIRDQETAQLTVHAALTGHVVLTTLHTNNAIGVLPRLVDMGVEPYLIPSSVILSVAQRLVRKLCNDCKDKKPAEGRAIEIINDTIATMPKAMQDRFKSDSYFIWNAPGCGKCMHKGTKGRMAIFETLEMTPELKRIVIEGISEEKILKEAERQEMITMKQDGIMKVLQGFISLEEVLQTTI</sequence>
<evidence type="ECO:0000313" key="5">
    <source>
        <dbReference type="EMBL" id="OGD23934.1"/>
    </source>
</evidence>
<keyword evidence="3" id="KW-0067">ATP-binding</keyword>
<evidence type="ECO:0000256" key="2">
    <source>
        <dbReference type="ARBA" id="ARBA00022741"/>
    </source>
</evidence>
<evidence type="ECO:0000259" key="4">
    <source>
        <dbReference type="PROSITE" id="PS00662"/>
    </source>
</evidence>
<dbReference type="GO" id="GO:0005886">
    <property type="term" value="C:plasma membrane"/>
    <property type="evidence" value="ECO:0007669"/>
    <property type="project" value="TreeGrafter"/>
</dbReference>
<gene>
    <name evidence="5" type="ORF">A2Z10_02300</name>
</gene>
<dbReference type="AlphaFoldDB" id="A0A1F5B098"/>
<dbReference type="SUPFAM" id="SSF52540">
    <property type="entry name" value="P-loop containing nucleoside triphosphate hydrolases"/>
    <property type="match status" value="1"/>
</dbReference>
<dbReference type="CDD" id="cd01129">
    <property type="entry name" value="PulE-GspE-like"/>
    <property type="match status" value="1"/>
</dbReference>
<evidence type="ECO:0000313" key="6">
    <source>
        <dbReference type="Proteomes" id="UP000176639"/>
    </source>
</evidence>
<evidence type="ECO:0000256" key="3">
    <source>
        <dbReference type="ARBA" id="ARBA00022840"/>
    </source>
</evidence>
<dbReference type="GO" id="GO:0005524">
    <property type="term" value="F:ATP binding"/>
    <property type="evidence" value="ECO:0007669"/>
    <property type="project" value="UniProtKB-KW"/>
</dbReference>
<dbReference type="Gene3D" id="3.40.50.300">
    <property type="entry name" value="P-loop containing nucleotide triphosphate hydrolases"/>
    <property type="match status" value="1"/>
</dbReference>
<dbReference type="InterPro" id="IPR007831">
    <property type="entry name" value="T2SS_GspE_N"/>
</dbReference>
<comment type="similarity">
    <text evidence="1">Belongs to the GSP E family.</text>
</comment>
<dbReference type="Pfam" id="PF00437">
    <property type="entry name" value="T2SSE"/>
    <property type="match status" value="1"/>
</dbReference>
<feature type="domain" description="Bacterial type II secretion system protein E" evidence="4">
    <location>
        <begin position="381"/>
        <end position="395"/>
    </location>
</feature>
<dbReference type="SUPFAM" id="SSF160246">
    <property type="entry name" value="EspE N-terminal domain-like"/>
    <property type="match status" value="1"/>
</dbReference>
<reference evidence="5 6" key="1">
    <citation type="journal article" date="2016" name="Nat. Commun.">
        <title>Thousands of microbial genomes shed light on interconnected biogeochemical processes in an aquifer system.</title>
        <authorList>
            <person name="Anantharaman K."/>
            <person name="Brown C.T."/>
            <person name="Hug L.A."/>
            <person name="Sharon I."/>
            <person name="Castelle C.J."/>
            <person name="Probst A.J."/>
            <person name="Thomas B.C."/>
            <person name="Singh A."/>
            <person name="Wilkins M.J."/>
            <person name="Karaoz U."/>
            <person name="Brodie E.L."/>
            <person name="Williams K.H."/>
            <person name="Hubbard S.S."/>
            <person name="Banfield J.F."/>
        </authorList>
    </citation>
    <scope>NUCLEOTIDE SEQUENCE [LARGE SCALE GENOMIC DNA]</scope>
</reference>
<dbReference type="PANTHER" id="PTHR30258:SF1">
    <property type="entry name" value="PROTEIN TRANSPORT PROTEIN HOFB HOMOLOG"/>
    <property type="match status" value="1"/>
</dbReference>
<accession>A0A1F5B098</accession>
<dbReference type="InterPro" id="IPR001482">
    <property type="entry name" value="T2SS/T4SS_dom"/>
</dbReference>
<comment type="caution">
    <text evidence="5">The sequence shown here is derived from an EMBL/GenBank/DDBJ whole genome shotgun (WGS) entry which is preliminary data.</text>
</comment>
<dbReference type="SMART" id="SM00382">
    <property type="entry name" value="AAA"/>
    <property type="match status" value="1"/>
</dbReference>
<dbReference type="Proteomes" id="UP000176639">
    <property type="component" value="Unassembled WGS sequence"/>
</dbReference>
<dbReference type="InterPro" id="IPR037257">
    <property type="entry name" value="T2SS_E_N_sf"/>
</dbReference>
<dbReference type="EMBL" id="MEYI01000022">
    <property type="protein sequence ID" value="OGD23934.1"/>
    <property type="molecule type" value="Genomic_DNA"/>
</dbReference>
<name>A0A1F5B098_9BACT</name>
<keyword evidence="2" id="KW-0547">Nucleotide-binding</keyword>
<dbReference type="PROSITE" id="PS00662">
    <property type="entry name" value="T2SP_E"/>
    <property type="match status" value="1"/>
</dbReference>
<evidence type="ECO:0000256" key="1">
    <source>
        <dbReference type="ARBA" id="ARBA00006611"/>
    </source>
</evidence>
<dbReference type="Pfam" id="PF05157">
    <property type="entry name" value="MshEN"/>
    <property type="match status" value="1"/>
</dbReference>